<dbReference type="RefSeq" id="XP_040642593.1">
    <property type="nucleotide sequence ID" value="XM_040777708.1"/>
</dbReference>
<evidence type="ECO:0000256" key="1">
    <source>
        <dbReference type="SAM" id="Phobius"/>
    </source>
</evidence>
<reference evidence="3" key="1">
    <citation type="journal article" date="2014" name="Nat. Commun.">
        <title>Genomic adaptations of the halophilic Dead Sea filamentous fungus Eurotium rubrum.</title>
        <authorList>
            <person name="Kis-Papo T."/>
            <person name="Weig A.R."/>
            <person name="Riley R."/>
            <person name="Persoh D."/>
            <person name="Salamov A."/>
            <person name="Sun H."/>
            <person name="Lipzen A."/>
            <person name="Wasser S.P."/>
            <person name="Rambold G."/>
            <person name="Grigoriev I.V."/>
            <person name="Nevo E."/>
        </authorList>
    </citation>
    <scope>NUCLEOTIDE SEQUENCE [LARGE SCALE GENOMIC DNA]</scope>
    <source>
        <strain evidence="3">CBS 135680</strain>
    </source>
</reference>
<accession>A0A017SRI8</accession>
<feature type="transmembrane region" description="Helical" evidence="1">
    <location>
        <begin position="42"/>
        <end position="61"/>
    </location>
</feature>
<keyword evidence="1" id="KW-1133">Transmembrane helix</keyword>
<dbReference type="HOGENOM" id="CLU_2236044_0_0_1"/>
<evidence type="ECO:0000313" key="2">
    <source>
        <dbReference type="EMBL" id="EYE98905.1"/>
    </source>
</evidence>
<dbReference type="AlphaFoldDB" id="A0A017SRI8"/>
<keyword evidence="1" id="KW-0472">Membrane</keyword>
<name>A0A017SRI8_ASPRC</name>
<dbReference type="EMBL" id="KK088412">
    <property type="protein sequence ID" value="EYE98905.1"/>
    <property type="molecule type" value="Genomic_DNA"/>
</dbReference>
<organism evidence="2 3">
    <name type="scientific">Aspergillus ruber (strain CBS 135680)</name>
    <dbReference type="NCBI Taxonomy" id="1388766"/>
    <lineage>
        <taxon>Eukaryota</taxon>
        <taxon>Fungi</taxon>
        <taxon>Dikarya</taxon>
        <taxon>Ascomycota</taxon>
        <taxon>Pezizomycotina</taxon>
        <taxon>Eurotiomycetes</taxon>
        <taxon>Eurotiomycetidae</taxon>
        <taxon>Eurotiales</taxon>
        <taxon>Aspergillaceae</taxon>
        <taxon>Aspergillus</taxon>
        <taxon>Aspergillus subgen. Aspergillus</taxon>
    </lineage>
</organism>
<proteinExistence type="predicted"/>
<sequence length="105" mass="11788">MVSLCLRSTTTFDRTQEGPNNPIIRLFFFSVRCIHSLCSNRYIIVCRFVLSLTFAGLLYGLCPAPTLFPPSNRFCLALKISLPPERLSPGPRLALKPSLILQFSI</sequence>
<dbReference type="Proteomes" id="UP000019804">
    <property type="component" value="Unassembled WGS sequence"/>
</dbReference>
<gene>
    <name evidence="2" type="ORF">EURHEDRAFT_118699</name>
</gene>
<protein>
    <submittedName>
        <fullName evidence="2">Uncharacterized protein</fullName>
    </submittedName>
</protein>
<evidence type="ECO:0000313" key="3">
    <source>
        <dbReference type="Proteomes" id="UP000019804"/>
    </source>
</evidence>
<keyword evidence="3" id="KW-1185">Reference proteome</keyword>
<keyword evidence="1" id="KW-0812">Transmembrane</keyword>
<dbReference type="GeneID" id="63692832"/>